<evidence type="ECO:0000256" key="1">
    <source>
        <dbReference type="SAM" id="Coils"/>
    </source>
</evidence>
<reference evidence="3" key="1">
    <citation type="journal article" date="2022" name="bioRxiv">
        <title>Sequencing and chromosome-scale assembly of the giantPleurodeles waltlgenome.</title>
        <authorList>
            <person name="Brown T."/>
            <person name="Elewa A."/>
            <person name="Iarovenko S."/>
            <person name="Subramanian E."/>
            <person name="Araus A.J."/>
            <person name="Petzold A."/>
            <person name="Susuki M."/>
            <person name="Suzuki K.-i.T."/>
            <person name="Hayashi T."/>
            <person name="Toyoda A."/>
            <person name="Oliveira C."/>
            <person name="Osipova E."/>
            <person name="Leigh N.D."/>
            <person name="Simon A."/>
            <person name="Yun M.H."/>
        </authorList>
    </citation>
    <scope>NUCLEOTIDE SEQUENCE</scope>
    <source>
        <strain evidence="3">20211129_DDA</strain>
        <tissue evidence="3">Liver</tissue>
    </source>
</reference>
<protein>
    <submittedName>
        <fullName evidence="3">Uncharacterized protein</fullName>
    </submittedName>
</protein>
<feature type="coiled-coil region" evidence="1">
    <location>
        <begin position="139"/>
        <end position="166"/>
    </location>
</feature>
<proteinExistence type="predicted"/>
<gene>
    <name evidence="3" type="ORF">NDU88_002796</name>
</gene>
<accession>A0AAV7P826</accession>
<dbReference type="AlphaFoldDB" id="A0AAV7P826"/>
<feature type="region of interest" description="Disordered" evidence="2">
    <location>
        <begin position="189"/>
        <end position="216"/>
    </location>
</feature>
<feature type="compositionally biased region" description="Basic and acidic residues" evidence="2">
    <location>
        <begin position="199"/>
        <end position="213"/>
    </location>
</feature>
<evidence type="ECO:0000313" key="4">
    <source>
        <dbReference type="Proteomes" id="UP001066276"/>
    </source>
</evidence>
<evidence type="ECO:0000313" key="3">
    <source>
        <dbReference type="EMBL" id="KAJ1124335.1"/>
    </source>
</evidence>
<dbReference type="Proteomes" id="UP001066276">
    <property type="component" value="Chromosome 7"/>
</dbReference>
<organism evidence="3 4">
    <name type="scientific">Pleurodeles waltl</name>
    <name type="common">Iberian ribbed newt</name>
    <dbReference type="NCBI Taxonomy" id="8319"/>
    <lineage>
        <taxon>Eukaryota</taxon>
        <taxon>Metazoa</taxon>
        <taxon>Chordata</taxon>
        <taxon>Craniata</taxon>
        <taxon>Vertebrata</taxon>
        <taxon>Euteleostomi</taxon>
        <taxon>Amphibia</taxon>
        <taxon>Batrachia</taxon>
        <taxon>Caudata</taxon>
        <taxon>Salamandroidea</taxon>
        <taxon>Salamandridae</taxon>
        <taxon>Pleurodelinae</taxon>
        <taxon>Pleurodeles</taxon>
    </lineage>
</organism>
<keyword evidence="4" id="KW-1185">Reference proteome</keyword>
<dbReference type="EMBL" id="JANPWB010000011">
    <property type="protein sequence ID" value="KAJ1124335.1"/>
    <property type="molecule type" value="Genomic_DNA"/>
</dbReference>
<keyword evidence="1" id="KW-0175">Coiled coil</keyword>
<comment type="caution">
    <text evidence="3">The sequence shown here is derived from an EMBL/GenBank/DDBJ whole genome shotgun (WGS) entry which is preliminary data.</text>
</comment>
<sequence length="386" mass="44104">MHGLAAVRERQLVEKVGEESFEKLKSLPGSAINEIRDAKMKFFKALRSALRVDVYITASVGEPTPPEDTPAYAVMEERGVAPCPWLKRWCKLTEKDGCLAFPENGSFNIMILENLRKALTEQKPRQRPAQFEALAFWELMSIRQQQQKFERRMRKAEKTLAEARWDSEHRMWRREIIDGVRMFPAITQEAGTQGRKATCKTDKGSSKEKETKKSWAKADYSDDDEFLNQLLHDRPPPYAIDDNRPSTSAGPVYSTVREPQIQHRYHESLRLGLLTPQISSANVPQTPMMQAGNISLQGLTTQQLNEWLDKLNSPQTTPATAERSEREEYLNLVRLGMEAAELVEGSMGVNRLESYSEAELRYLCPNITKEVSKVQQRLANLADKYD</sequence>
<evidence type="ECO:0000256" key="2">
    <source>
        <dbReference type="SAM" id="MobiDB-lite"/>
    </source>
</evidence>
<name>A0AAV7P826_PLEWA</name>